<dbReference type="Pfam" id="PF01497">
    <property type="entry name" value="Peripla_BP_2"/>
    <property type="match status" value="1"/>
</dbReference>
<dbReference type="Gene3D" id="3.40.50.1980">
    <property type="entry name" value="Nitrogenase molybdenum iron protein domain"/>
    <property type="match status" value="1"/>
</dbReference>
<dbReference type="PANTHER" id="PTHR30535">
    <property type="entry name" value="VITAMIN B12-BINDING PROTEIN"/>
    <property type="match status" value="1"/>
</dbReference>
<name>A0A382JTQ5_9ZZZZ</name>
<dbReference type="SUPFAM" id="SSF53807">
    <property type="entry name" value="Helical backbone' metal receptor"/>
    <property type="match status" value="1"/>
</dbReference>
<dbReference type="InterPro" id="IPR054828">
    <property type="entry name" value="Vit_B12_bind_prot"/>
</dbReference>
<gene>
    <name evidence="3" type="ORF">METZ01_LOCUS266805</name>
</gene>
<keyword evidence="1" id="KW-0732">Signal</keyword>
<dbReference type="EMBL" id="UINC01075605">
    <property type="protein sequence ID" value="SVC13951.1"/>
    <property type="molecule type" value="Genomic_DNA"/>
</dbReference>
<evidence type="ECO:0000256" key="1">
    <source>
        <dbReference type="ARBA" id="ARBA00022729"/>
    </source>
</evidence>
<feature type="domain" description="Fe/B12 periplasmic-binding" evidence="2">
    <location>
        <begin position="60"/>
        <end position="139"/>
    </location>
</feature>
<dbReference type="PANTHER" id="PTHR30535:SF34">
    <property type="entry name" value="MOLYBDATE-BINDING PROTEIN MOLA"/>
    <property type="match status" value="1"/>
</dbReference>
<dbReference type="PROSITE" id="PS50983">
    <property type="entry name" value="FE_B12_PBP"/>
    <property type="match status" value="1"/>
</dbReference>
<feature type="non-terminal residue" evidence="3">
    <location>
        <position position="1"/>
    </location>
</feature>
<dbReference type="NCBIfam" id="NF038402">
    <property type="entry name" value="TroA_like"/>
    <property type="match status" value="1"/>
</dbReference>
<accession>A0A382JTQ5</accession>
<sequence>VKLSYYSPWFRIFRDCSRLIPKIISGSKPLLKFPVIIWMLFWCATVTSAGTVEASSPGQRIISMAPSITEILFELGLGDRVVGVTDFCTYPEAACKKTSIGGMVNPNVETWLSLKPDLIIDLGKSGRILQNAHSLGIPT</sequence>
<proteinExistence type="predicted"/>
<evidence type="ECO:0000313" key="3">
    <source>
        <dbReference type="EMBL" id="SVC13951.1"/>
    </source>
</evidence>
<evidence type="ECO:0000259" key="2">
    <source>
        <dbReference type="PROSITE" id="PS50983"/>
    </source>
</evidence>
<protein>
    <recommendedName>
        <fullName evidence="2">Fe/B12 periplasmic-binding domain-containing protein</fullName>
    </recommendedName>
</protein>
<dbReference type="GO" id="GO:0071281">
    <property type="term" value="P:cellular response to iron ion"/>
    <property type="evidence" value="ECO:0007669"/>
    <property type="project" value="TreeGrafter"/>
</dbReference>
<feature type="non-terminal residue" evidence="3">
    <location>
        <position position="139"/>
    </location>
</feature>
<dbReference type="InterPro" id="IPR050902">
    <property type="entry name" value="ABC_Transporter_SBP"/>
</dbReference>
<dbReference type="InterPro" id="IPR002491">
    <property type="entry name" value="ABC_transptr_periplasmic_BD"/>
</dbReference>
<dbReference type="AlphaFoldDB" id="A0A382JTQ5"/>
<organism evidence="3">
    <name type="scientific">marine metagenome</name>
    <dbReference type="NCBI Taxonomy" id="408172"/>
    <lineage>
        <taxon>unclassified sequences</taxon>
        <taxon>metagenomes</taxon>
        <taxon>ecological metagenomes</taxon>
    </lineage>
</organism>
<reference evidence="3" key="1">
    <citation type="submission" date="2018-05" db="EMBL/GenBank/DDBJ databases">
        <authorList>
            <person name="Lanie J.A."/>
            <person name="Ng W.-L."/>
            <person name="Kazmierczak K.M."/>
            <person name="Andrzejewski T.M."/>
            <person name="Davidsen T.M."/>
            <person name="Wayne K.J."/>
            <person name="Tettelin H."/>
            <person name="Glass J.I."/>
            <person name="Rusch D."/>
            <person name="Podicherti R."/>
            <person name="Tsui H.-C.T."/>
            <person name="Winkler M.E."/>
        </authorList>
    </citation>
    <scope>NUCLEOTIDE SEQUENCE</scope>
</reference>